<organism evidence="1 2">
    <name type="scientific">Theileria parva</name>
    <name type="common">East coast fever infection agent</name>
    <dbReference type="NCBI Taxonomy" id="5875"/>
    <lineage>
        <taxon>Eukaryota</taxon>
        <taxon>Sar</taxon>
        <taxon>Alveolata</taxon>
        <taxon>Apicomplexa</taxon>
        <taxon>Aconoidasida</taxon>
        <taxon>Piroplasmida</taxon>
        <taxon>Theileriidae</taxon>
        <taxon>Theileria</taxon>
    </lineage>
</organism>
<dbReference type="RefSeq" id="XP_765677.1">
    <property type="nucleotide sequence ID" value="XM_760584.1"/>
</dbReference>
<dbReference type="OMA" id="RTDFYCW"/>
<dbReference type="GeneID" id="3502805"/>
<sequence>MSLTWSESDVNNLIKFAKQSFNNNDRANLEKCVRNGSCSEYSPHSDSLKLDKNQNNNFKRGEDDLVGQLLDDLWSSYGKISLFLEEVIESASATYRNIVNKGVKQGLSLPSDSDYNIAFLSWKNQLNKYLKRYVIQQLQSESIKMSRQGSLFSLKNEYNNFDGETISNLMFNSFTVVNNFTGQSSNGTFSELEFMEYNGLFKRVEKSTDLFYDNCFVLWLNSSQLDKTKHKNTKMVLEKLCEIPYELTNKCKILLQVISSVCVTYMEAGKSSIMPHVDGENNGVQFTCLYVPKSPPDSSIDITINQNTHTVNFQNDQLIILGKNVKYEIKKVKEKCFIFMAWLTGPD</sequence>
<evidence type="ECO:0000313" key="1">
    <source>
        <dbReference type="EMBL" id="EAN33394.1"/>
    </source>
</evidence>
<comment type="caution">
    <text evidence="1">The sequence shown here is derived from an EMBL/GenBank/DDBJ whole genome shotgun (WGS) entry which is preliminary data.</text>
</comment>
<dbReference type="Proteomes" id="UP000001949">
    <property type="component" value="Unassembled WGS sequence"/>
</dbReference>
<keyword evidence="2" id="KW-1185">Reference proteome</keyword>
<dbReference type="InParanoid" id="Q4N9G4"/>
<dbReference type="eggNOG" id="ENOG502S9C2">
    <property type="taxonomic scope" value="Eukaryota"/>
</dbReference>
<name>Q4N9G4_THEPA</name>
<dbReference type="VEuPathDB" id="PiroplasmaDB:TpMuguga_01g00150"/>
<dbReference type="EMBL" id="AAGK01000001">
    <property type="protein sequence ID" value="EAN33394.1"/>
    <property type="molecule type" value="Genomic_DNA"/>
</dbReference>
<evidence type="ECO:0000313" key="2">
    <source>
        <dbReference type="Proteomes" id="UP000001949"/>
    </source>
</evidence>
<dbReference type="KEGG" id="tpv:TP01_0150"/>
<dbReference type="AlphaFoldDB" id="Q4N9G4"/>
<proteinExistence type="predicted"/>
<reference evidence="1 2" key="1">
    <citation type="journal article" date="2005" name="Science">
        <title>Genome sequence of Theileria parva, a bovine pathogen that transforms lymphocytes.</title>
        <authorList>
            <person name="Gardner M.J."/>
            <person name="Bishop R."/>
            <person name="Shah T."/>
            <person name="de Villiers E.P."/>
            <person name="Carlton J.M."/>
            <person name="Hall N."/>
            <person name="Ren Q."/>
            <person name="Paulsen I.T."/>
            <person name="Pain A."/>
            <person name="Berriman M."/>
            <person name="Wilson R.J.M."/>
            <person name="Sato S."/>
            <person name="Ralph S.A."/>
            <person name="Mann D.J."/>
            <person name="Xiong Z."/>
            <person name="Shallom S.J."/>
            <person name="Weidman J."/>
            <person name="Jiang L."/>
            <person name="Lynn J."/>
            <person name="Weaver B."/>
            <person name="Shoaibi A."/>
            <person name="Domingo A.R."/>
            <person name="Wasawo D."/>
            <person name="Crabtree J."/>
            <person name="Wortman J.R."/>
            <person name="Haas B."/>
            <person name="Angiuoli S.V."/>
            <person name="Creasy T.H."/>
            <person name="Lu C."/>
            <person name="Suh B."/>
            <person name="Silva J.C."/>
            <person name="Utterback T.R."/>
            <person name="Feldblyum T.V."/>
            <person name="Pertea M."/>
            <person name="Allen J."/>
            <person name="Nierman W.C."/>
            <person name="Taracha E.L.N."/>
            <person name="Salzberg S.L."/>
            <person name="White O.R."/>
            <person name="Fitzhugh H.A."/>
            <person name="Morzaria S."/>
            <person name="Venter J.C."/>
            <person name="Fraser C.M."/>
            <person name="Nene V."/>
        </authorList>
    </citation>
    <scope>NUCLEOTIDE SEQUENCE [LARGE SCALE GENOMIC DNA]</scope>
    <source>
        <strain evidence="1 2">Muguga</strain>
    </source>
</reference>
<accession>Q4N9G4</accession>
<gene>
    <name evidence="1" type="ordered locus">TP01_0150</name>
</gene>
<protein>
    <submittedName>
        <fullName evidence="1">Uncharacterized protein</fullName>
    </submittedName>
</protein>
<dbReference type="STRING" id="5875.Q4N9G4"/>